<sequence>MKTKGFTLLELVIVIGILAVLGTVSVLVLNPAQLFAQARDTTRIQDLDTMKSALSLYLSSVSSPDLDFTGALSCTTMCFSAAAIGAAADGCIGADVARHGAKTSTVDATRENDGNGWVPVALSGISGGAPLAVLPIDPSNTTTYFYSYACDNTAKTFELNANMESDRYKNGGNDDREINTKDGGTVNTIYEVGTDSGLDL</sequence>
<evidence type="ECO:0000256" key="1">
    <source>
        <dbReference type="SAM" id="Phobius"/>
    </source>
</evidence>
<dbReference type="InterPro" id="IPR045584">
    <property type="entry name" value="Pilin-like"/>
</dbReference>
<reference evidence="2 3" key="1">
    <citation type="journal article" date="2016" name="Nat. Commun.">
        <title>Thousands of microbial genomes shed light on interconnected biogeochemical processes in an aquifer system.</title>
        <authorList>
            <person name="Anantharaman K."/>
            <person name="Brown C.T."/>
            <person name="Hug L.A."/>
            <person name="Sharon I."/>
            <person name="Castelle C.J."/>
            <person name="Probst A.J."/>
            <person name="Thomas B.C."/>
            <person name="Singh A."/>
            <person name="Wilkins M.J."/>
            <person name="Karaoz U."/>
            <person name="Brodie E.L."/>
            <person name="Williams K.H."/>
            <person name="Hubbard S.S."/>
            <person name="Banfield J.F."/>
        </authorList>
    </citation>
    <scope>NUCLEOTIDE SEQUENCE [LARGE SCALE GENOMIC DNA]</scope>
</reference>
<dbReference type="Proteomes" id="UP000176284">
    <property type="component" value="Unassembled WGS sequence"/>
</dbReference>
<feature type="transmembrane region" description="Helical" evidence="1">
    <location>
        <begin position="6"/>
        <end position="29"/>
    </location>
</feature>
<dbReference type="SUPFAM" id="SSF54523">
    <property type="entry name" value="Pili subunits"/>
    <property type="match status" value="1"/>
</dbReference>
<dbReference type="NCBIfam" id="TIGR02532">
    <property type="entry name" value="IV_pilin_GFxxxE"/>
    <property type="match status" value="1"/>
</dbReference>
<evidence type="ECO:0000313" key="2">
    <source>
        <dbReference type="EMBL" id="OGY67748.1"/>
    </source>
</evidence>
<accession>A0A1G1ZSP6</accession>
<evidence type="ECO:0000313" key="3">
    <source>
        <dbReference type="Proteomes" id="UP000176284"/>
    </source>
</evidence>
<dbReference type="Gene3D" id="3.30.700.10">
    <property type="entry name" value="Glycoprotein, Type 4 Pilin"/>
    <property type="match status" value="1"/>
</dbReference>
<evidence type="ECO:0008006" key="4">
    <source>
        <dbReference type="Google" id="ProtNLM"/>
    </source>
</evidence>
<organism evidence="2 3">
    <name type="scientific">Candidatus Harrisonbacteria bacterium RIFCSPLOWO2_02_FULL_45_10c</name>
    <dbReference type="NCBI Taxonomy" id="1798410"/>
    <lineage>
        <taxon>Bacteria</taxon>
        <taxon>Candidatus Harrisoniibacteriota</taxon>
    </lineage>
</organism>
<protein>
    <recommendedName>
        <fullName evidence="4">Type II secretion system protein GspG C-terminal domain-containing protein</fullName>
    </recommendedName>
</protein>
<comment type="caution">
    <text evidence="2">The sequence shown here is derived from an EMBL/GenBank/DDBJ whole genome shotgun (WGS) entry which is preliminary data.</text>
</comment>
<keyword evidence="1" id="KW-1133">Transmembrane helix</keyword>
<keyword evidence="1" id="KW-0812">Transmembrane</keyword>
<dbReference type="PROSITE" id="PS00409">
    <property type="entry name" value="PROKAR_NTER_METHYL"/>
    <property type="match status" value="1"/>
</dbReference>
<dbReference type="AlphaFoldDB" id="A0A1G1ZSP6"/>
<dbReference type="EMBL" id="MHJM01000019">
    <property type="protein sequence ID" value="OGY67748.1"/>
    <property type="molecule type" value="Genomic_DNA"/>
</dbReference>
<proteinExistence type="predicted"/>
<gene>
    <name evidence="2" type="ORF">A3H63_01485</name>
</gene>
<dbReference type="STRING" id="1798410.A3H63_01485"/>
<name>A0A1G1ZSP6_9BACT</name>
<dbReference type="InterPro" id="IPR012902">
    <property type="entry name" value="N_methyl_site"/>
</dbReference>
<dbReference type="Pfam" id="PF07963">
    <property type="entry name" value="N_methyl"/>
    <property type="match status" value="1"/>
</dbReference>
<keyword evidence="1" id="KW-0472">Membrane</keyword>